<protein>
    <submittedName>
        <fullName evidence="1">Abortive phage resistance protein</fullName>
    </submittedName>
</protein>
<dbReference type="InterPro" id="IPR017034">
    <property type="entry name" value="Abi_system_AbiD/AbiF"/>
</dbReference>
<dbReference type="Pfam" id="PF07751">
    <property type="entry name" value="Abi_2"/>
    <property type="match status" value="1"/>
</dbReference>
<dbReference type="InterPro" id="IPR011664">
    <property type="entry name" value="Abi_system_AbiD/AbiF-like"/>
</dbReference>
<organism evidence="1 2">
    <name type="scientific">Ignatzschineria cameli</name>
    <dbReference type="NCBI Taxonomy" id="2182793"/>
    <lineage>
        <taxon>Bacteria</taxon>
        <taxon>Pseudomonadati</taxon>
        <taxon>Pseudomonadota</taxon>
        <taxon>Gammaproteobacteria</taxon>
        <taxon>Cardiobacteriales</taxon>
        <taxon>Ignatzschineriaceae</taxon>
        <taxon>Ignatzschineria</taxon>
    </lineage>
</organism>
<evidence type="ECO:0000313" key="2">
    <source>
        <dbReference type="Proteomes" id="UP000245059"/>
    </source>
</evidence>
<sequence>MNNQKPWKSFDEQLSLLEGRGLIIDNKTAARNYLERIGYYRLSGYWYPFRKVDQERSQKRLNLFLDHSHFEDAVRLYVFDKKLRLLAFDALERIELAVRVDISYLLGKKDVCAQYNPDLFHGKFSKHISPKSKRTAHQAWLDNLERQVKRARKEPFVIHYQRKYKNQLPIWVACELWDFGMLSHLFSGLKIEDQEIIAEKYGEIAARKVDGRRILLAQWLRSLNFIRNVAAHHSRLWNVNIVERSSSINTDLYWKELDNSKVFYYFCIMQQMIKAISPNSSWGKRFLNLLDNFPLPKNRAVDLCDMGIQNITTLKEWELWEQI</sequence>
<dbReference type="PIRSF" id="PIRSF034934">
    <property type="entry name" value="AbiF_AbiD"/>
    <property type="match status" value="1"/>
</dbReference>
<name>A0A2U2ASU3_9GAMM</name>
<dbReference type="RefSeq" id="WP_109217726.1">
    <property type="nucleotide sequence ID" value="NZ_QEWT01000003.1"/>
</dbReference>
<gene>
    <name evidence="1" type="ORF">DC077_00265</name>
</gene>
<proteinExistence type="predicted"/>
<dbReference type="AlphaFoldDB" id="A0A2U2ASU3"/>
<dbReference type="EMBL" id="QEWW01000001">
    <property type="protein sequence ID" value="PWD87756.1"/>
    <property type="molecule type" value="Genomic_DNA"/>
</dbReference>
<evidence type="ECO:0000313" key="1">
    <source>
        <dbReference type="EMBL" id="PWD87756.1"/>
    </source>
</evidence>
<accession>A0A2U2ASU3</accession>
<dbReference type="Proteomes" id="UP000245059">
    <property type="component" value="Unassembled WGS sequence"/>
</dbReference>
<reference evidence="2" key="1">
    <citation type="submission" date="2018-05" db="EMBL/GenBank/DDBJ databases">
        <title>Ignatzschineria dubaiensis sp. nov., isolated from necrotic foot tissues of dromedaries (Camelus dromedarius) and associated maggots in Dubai, United Arab Emirates.</title>
        <authorList>
            <person name="Tsang C.C."/>
            <person name="Tang J.Y.M."/>
            <person name="Fong J.Y.H."/>
            <person name="Kinne J."/>
            <person name="Lee H.H."/>
            <person name="Joseph M."/>
            <person name="Jose S."/>
            <person name="Schuster R.K."/>
            <person name="Tang Y."/>
            <person name="Sivakumar S."/>
            <person name="Chen J.H.K."/>
            <person name="Teng J.L.L."/>
            <person name="Lau S.K.P."/>
            <person name="Wernery U."/>
            <person name="Woo P.C.Y."/>
        </authorList>
    </citation>
    <scope>NUCLEOTIDE SEQUENCE [LARGE SCALE GENOMIC DNA]</scope>
    <source>
        <strain evidence="2">UAE-HKU57</strain>
    </source>
</reference>
<comment type="caution">
    <text evidence="1">The sequence shown here is derived from an EMBL/GenBank/DDBJ whole genome shotgun (WGS) entry which is preliminary data.</text>
</comment>